<feature type="signal peptide" evidence="1">
    <location>
        <begin position="1"/>
        <end position="17"/>
    </location>
</feature>
<protein>
    <submittedName>
        <fullName evidence="3">Serine hydrolase</fullName>
    </submittedName>
</protein>
<evidence type="ECO:0000313" key="3">
    <source>
        <dbReference type="EMBL" id="QGY42636.1"/>
    </source>
</evidence>
<sequence>MKAIVVTFFVCSLFLFSCNTKDPKITEAETLIQNLKKEGQSVGWSVTVSIDGKIVMSEGFGYGNLEQQTPVYPNKTRFRIGSISKALTAAGLGVLIEQGKIDLDAPVQKYVPDFPEKKYPITVRQVAGHIAGIRHYNGTEFLSAKHYETVTEGLDIFKNDTLLFEPGTKYSYSSYGFNLLSAVMEAASGEEFLSYMKKAVFEPLQMTQTLPEYHDSIVPFRSGYYTTTEDGKDINAPYVDNSYKWAGGGFLSTTEDLIKFGNAMLNNVLFSEDVTKELTTSQKTSDGKEAGYGMGFFIRETSHGRKYFGHTGGSIGGTSNLMIFPEKKMVIAATTNDSNSKVGKLDDLVEFFFKK</sequence>
<evidence type="ECO:0000259" key="2">
    <source>
        <dbReference type="Pfam" id="PF00144"/>
    </source>
</evidence>
<proteinExistence type="predicted"/>
<dbReference type="GO" id="GO:0006508">
    <property type="term" value="P:proteolysis"/>
    <property type="evidence" value="ECO:0007669"/>
    <property type="project" value="TreeGrafter"/>
</dbReference>
<dbReference type="EMBL" id="CP046401">
    <property type="protein sequence ID" value="QGY42636.1"/>
    <property type="molecule type" value="Genomic_DNA"/>
</dbReference>
<dbReference type="GO" id="GO:0008233">
    <property type="term" value="F:peptidase activity"/>
    <property type="evidence" value="ECO:0007669"/>
    <property type="project" value="TreeGrafter"/>
</dbReference>
<reference evidence="3" key="1">
    <citation type="submission" date="2019-11" db="EMBL/GenBank/DDBJ databases">
        <authorList>
            <person name="Zheng R.K."/>
            <person name="Sun C.M."/>
        </authorList>
    </citation>
    <scope>NUCLEOTIDE SEQUENCE [LARGE SCALE GENOMIC DNA]</scope>
    <source>
        <strain evidence="3">WC007</strain>
    </source>
</reference>
<dbReference type="SUPFAM" id="SSF56601">
    <property type="entry name" value="beta-lactamase/transpeptidase-like"/>
    <property type="match status" value="1"/>
</dbReference>
<dbReference type="Pfam" id="PF00144">
    <property type="entry name" value="Beta-lactamase"/>
    <property type="match status" value="1"/>
</dbReference>
<dbReference type="Gene3D" id="3.40.710.10">
    <property type="entry name" value="DD-peptidase/beta-lactamase superfamily"/>
    <property type="match status" value="1"/>
</dbReference>
<feature type="domain" description="Beta-lactamase-related" evidence="2">
    <location>
        <begin position="29"/>
        <end position="342"/>
    </location>
</feature>
<name>A0A6I6JIR8_9BACT</name>
<accession>A0A6I6JIR8</accession>
<dbReference type="GO" id="GO:0019216">
    <property type="term" value="P:regulation of lipid metabolic process"/>
    <property type="evidence" value="ECO:0007669"/>
    <property type="project" value="TreeGrafter"/>
</dbReference>
<dbReference type="RefSeq" id="WP_158862968.1">
    <property type="nucleotide sequence ID" value="NZ_CP046401.1"/>
</dbReference>
<dbReference type="KEGG" id="mcos:GM418_02890"/>
<feature type="chain" id="PRO_5026030478" evidence="1">
    <location>
        <begin position="18"/>
        <end position="355"/>
    </location>
</feature>
<organism evidence="3 4">
    <name type="scientific">Maribellus comscasis</name>
    <dbReference type="NCBI Taxonomy" id="2681766"/>
    <lineage>
        <taxon>Bacteria</taxon>
        <taxon>Pseudomonadati</taxon>
        <taxon>Bacteroidota</taxon>
        <taxon>Bacteroidia</taxon>
        <taxon>Marinilabiliales</taxon>
        <taxon>Prolixibacteraceae</taxon>
        <taxon>Maribellus</taxon>
    </lineage>
</organism>
<keyword evidence="1" id="KW-0732">Signal</keyword>
<dbReference type="InterPro" id="IPR052794">
    <property type="entry name" value="Mito_Ser_Protease_LACTB"/>
</dbReference>
<gene>
    <name evidence="3" type="ORF">GM418_02890</name>
</gene>
<dbReference type="InterPro" id="IPR001466">
    <property type="entry name" value="Beta-lactam-related"/>
</dbReference>
<evidence type="ECO:0000256" key="1">
    <source>
        <dbReference type="SAM" id="SignalP"/>
    </source>
</evidence>
<dbReference type="PANTHER" id="PTHR46520">
    <property type="entry name" value="SERINE BETA-LACTAMASE-LIKE PROTEIN LACTB, MITOCHONDRIAL"/>
    <property type="match status" value="1"/>
</dbReference>
<dbReference type="Proteomes" id="UP000428260">
    <property type="component" value="Chromosome"/>
</dbReference>
<dbReference type="PANTHER" id="PTHR46520:SF1">
    <property type="entry name" value="SERINE BETA-LACTAMASE-LIKE PROTEIN LACTB, MITOCHONDRIAL"/>
    <property type="match status" value="1"/>
</dbReference>
<dbReference type="InterPro" id="IPR012338">
    <property type="entry name" value="Beta-lactam/transpept-like"/>
</dbReference>
<dbReference type="PROSITE" id="PS51257">
    <property type="entry name" value="PROKAR_LIPOPROTEIN"/>
    <property type="match status" value="1"/>
</dbReference>
<keyword evidence="4" id="KW-1185">Reference proteome</keyword>
<keyword evidence="3" id="KW-0378">Hydrolase</keyword>
<evidence type="ECO:0000313" key="4">
    <source>
        <dbReference type="Proteomes" id="UP000428260"/>
    </source>
</evidence>
<dbReference type="AlphaFoldDB" id="A0A6I6JIR8"/>